<dbReference type="EnsemblMetazoa" id="XM_050642040.1">
    <property type="protein sequence ID" value="XP_050497997.1"/>
    <property type="gene ID" value="LOC114340305"/>
</dbReference>
<dbReference type="PANTHER" id="PTHR10218:SF231">
    <property type="entry name" value="GUANINE NUCLEOTIDE BINDING PROTEIN (G PROTEIN) ALPHA V1"/>
    <property type="match status" value="1"/>
</dbReference>
<dbReference type="SUPFAM" id="SSF47895">
    <property type="entry name" value="Transducin (alpha subunit), insertion domain"/>
    <property type="match status" value="1"/>
</dbReference>
<name>A0ABM5JJ79_DIAVI</name>
<keyword evidence="3" id="KW-0807">Transducer</keyword>
<dbReference type="InterPro" id="IPR027417">
    <property type="entry name" value="P-loop_NTPase"/>
</dbReference>
<evidence type="ECO:0000256" key="2">
    <source>
        <dbReference type="ARBA" id="ARBA00023134"/>
    </source>
</evidence>
<evidence type="ECO:0000259" key="7">
    <source>
        <dbReference type="Pfam" id="PF21789"/>
    </source>
</evidence>
<dbReference type="Pfam" id="PF21787">
    <property type="entry name" value="TNP-like_RNaseH_N"/>
    <property type="match status" value="1"/>
</dbReference>
<reference evidence="8" key="1">
    <citation type="submission" date="2025-05" db="UniProtKB">
        <authorList>
            <consortium name="EnsemblMetazoa"/>
        </authorList>
    </citation>
    <scope>IDENTIFICATION</scope>
</reference>
<evidence type="ECO:0000256" key="1">
    <source>
        <dbReference type="ARBA" id="ARBA00022741"/>
    </source>
</evidence>
<dbReference type="PANTHER" id="PTHR10218">
    <property type="entry name" value="GTP-BINDING PROTEIN ALPHA SUBUNIT"/>
    <property type="match status" value="1"/>
</dbReference>
<evidence type="ECO:0000313" key="8">
    <source>
        <dbReference type="EnsemblMetazoa" id="XP_050497997.1"/>
    </source>
</evidence>
<evidence type="ECO:0000259" key="5">
    <source>
        <dbReference type="Pfam" id="PF21787"/>
    </source>
</evidence>
<feature type="coiled-coil region" evidence="4">
    <location>
        <begin position="167"/>
        <end position="194"/>
    </location>
</feature>
<dbReference type="InterPro" id="IPR001019">
    <property type="entry name" value="Gprotein_alpha_su"/>
</dbReference>
<dbReference type="Gene3D" id="3.40.50.300">
    <property type="entry name" value="P-loop containing nucleotide triphosphate hydrolases"/>
    <property type="match status" value="1"/>
</dbReference>
<keyword evidence="2" id="KW-0342">GTP-binding</keyword>
<keyword evidence="1" id="KW-0547">Nucleotide-binding</keyword>
<feature type="domain" description="Transposable element P transposase-like RNase H C-terminal" evidence="7">
    <location>
        <begin position="588"/>
        <end position="616"/>
    </location>
</feature>
<dbReference type="GeneID" id="114340305"/>
<feature type="domain" description="Transposable element P transposase-like GTP-binding insertion" evidence="6">
    <location>
        <begin position="402"/>
        <end position="515"/>
    </location>
</feature>
<dbReference type="Pfam" id="PF21789">
    <property type="entry name" value="TNP-like_RNaseH_C"/>
    <property type="match status" value="1"/>
</dbReference>
<sequence>MGACLTLEREEGKARKRSEEIDRQLGEFAKQQNNVIKILLLGAGESGKSTLVKQMKIIHTDGFTHAELSSFRPTVLDNLLASMKYVLVGMGILRINLEHQRNKVHAENVLLAKSCFDMSFTILPDVAASLQALWSDRGVRLAVARGYDYELNDSALYIQTEPLVNQNQELMNEISLLKKQLNAATAKVSAMESTISAVENIFSRNQIKKIQNNKRILWSTSEISKAISLYSAGPRAYRLMIKRGFPYPAVSTLQSWLKKIKIQPGTIKNAFKIVEYSSFSRKDKVCTLLFDEMKIKKEYVYDKSEDQVLQPFSYVQVIMLTGLFKQWKQPVYYNYDTKMTFSILSEVITFVEKAGFQVVAMVCDLGGGNRALHNELEITESKPYFKNPHNGENVYVFADVPHLLKLIRNHFVDEGFIFNGKELNKDCVESVIDATTGSDLKITHKIDKEKLNVRGAHRQRVKYAAKLFSHTVSKAISRCGMLGLINQDENWTELADVFKLVNDWFDIFNVSVPVSDTRTRNRAYGLALEGQNNILQRMSEMVATMRVKGRKSLLPFQKGILMSNKALQLLLEDIKKRYNINYILTRRLNQDPLENFFGVIRAKGGLNDHPTSLDFKYRMRSYLMGKNEGAFSDYCNVEDDGTPTLTISGNMMKSLLQQQLLTPILRMEMT</sequence>
<accession>A0ABM5JJ79</accession>
<keyword evidence="9" id="KW-1185">Reference proteome</keyword>
<evidence type="ECO:0000259" key="6">
    <source>
        <dbReference type="Pfam" id="PF21788"/>
    </source>
</evidence>
<evidence type="ECO:0000256" key="4">
    <source>
        <dbReference type="SAM" id="Coils"/>
    </source>
</evidence>
<protein>
    <recommendedName>
        <fullName evidence="10">Transposable element P transposase</fullName>
    </recommendedName>
</protein>
<organism evidence="8 9">
    <name type="scientific">Diabrotica virgifera virgifera</name>
    <name type="common">western corn rootworm</name>
    <dbReference type="NCBI Taxonomy" id="50390"/>
    <lineage>
        <taxon>Eukaryota</taxon>
        <taxon>Metazoa</taxon>
        <taxon>Ecdysozoa</taxon>
        <taxon>Arthropoda</taxon>
        <taxon>Hexapoda</taxon>
        <taxon>Insecta</taxon>
        <taxon>Pterygota</taxon>
        <taxon>Neoptera</taxon>
        <taxon>Endopterygota</taxon>
        <taxon>Coleoptera</taxon>
        <taxon>Polyphaga</taxon>
        <taxon>Cucujiformia</taxon>
        <taxon>Chrysomeloidea</taxon>
        <taxon>Chrysomelidae</taxon>
        <taxon>Galerucinae</taxon>
        <taxon>Diabroticina</taxon>
        <taxon>Diabroticites</taxon>
        <taxon>Diabrotica</taxon>
    </lineage>
</organism>
<dbReference type="Proteomes" id="UP001652700">
    <property type="component" value="Unplaced"/>
</dbReference>
<evidence type="ECO:0008006" key="10">
    <source>
        <dbReference type="Google" id="ProtNLM"/>
    </source>
</evidence>
<dbReference type="InterPro" id="IPR048366">
    <property type="entry name" value="TNP-like_GBD"/>
</dbReference>
<evidence type="ECO:0000313" key="9">
    <source>
        <dbReference type="Proteomes" id="UP001652700"/>
    </source>
</evidence>
<dbReference type="Gene3D" id="1.10.400.10">
    <property type="entry name" value="GI Alpha 1, domain 2-like"/>
    <property type="match status" value="1"/>
</dbReference>
<evidence type="ECO:0000256" key="3">
    <source>
        <dbReference type="ARBA" id="ARBA00023224"/>
    </source>
</evidence>
<dbReference type="InterPro" id="IPR048365">
    <property type="entry name" value="TNP-like_RNaseH_N"/>
</dbReference>
<dbReference type="InterPro" id="IPR011025">
    <property type="entry name" value="GproteinA_insert"/>
</dbReference>
<dbReference type="RefSeq" id="XP_050497997.1">
    <property type="nucleotide sequence ID" value="XM_050642040.1"/>
</dbReference>
<dbReference type="InterPro" id="IPR048367">
    <property type="entry name" value="TNP-like_RNaseH_C"/>
</dbReference>
<dbReference type="PROSITE" id="PS51882">
    <property type="entry name" value="G_ALPHA"/>
    <property type="match status" value="1"/>
</dbReference>
<feature type="domain" description="Transposable element P transposase-like RNase H" evidence="5">
    <location>
        <begin position="263"/>
        <end position="376"/>
    </location>
</feature>
<dbReference type="Pfam" id="PF21788">
    <property type="entry name" value="TNP-like_GBD"/>
    <property type="match status" value="1"/>
</dbReference>
<dbReference type="SMART" id="SM00275">
    <property type="entry name" value="G_alpha"/>
    <property type="match status" value="1"/>
</dbReference>
<dbReference type="SUPFAM" id="SSF52540">
    <property type="entry name" value="P-loop containing nucleoside triphosphate hydrolases"/>
    <property type="match status" value="1"/>
</dbReference>
<dbReference type="Pfam" id="PF00503">
    <property type="entry name" value="G-alpha"/>
    <property type="match status" value="1"/>
</dbReference>
<proteinExistence type="predicted"/>
<keyword evidence="4" id="KW-0175">Coiled coil</keyword>